<dbReference type="Pfam" id="PF07287">
    <property type="entry name" value="AtuA"/>
    <property type="match status" value="1"/>
</dbReference>
<proteinExistence type="predicted"/>
<dbReference type="InterPro" id="IPR010839">
    <property type="entry name" value="AtuA_N"/>
</dbReference>
<feature type="domain" description="AtuA-like ferredoxin-fold" evidence="3">
    <location>
        <begin position="578"/>
        <end position="693"/>
    </location>
</feature>
<dbReference type="Proteomes" id="UP000190776">
    <property type="component" value="Unassembled WGS sequence"/>
</dbReference>
<evidence type="ECO:0000259" key="2">
    <source>
        <dbReference type="Pfam" id="PF07287"/>
    </source>
</evidence>
<feature type="region of interest" description="Disordered" evidence="1">
    <location>
        <begin position="550"/>
        <end position="575"/>
    </location>
</feature>
<dbReference type="OrthoDB" id="10265871at2759"/>
<dbReference type="Pfam" id="PF23544">
    <property type="entry name" value="AtuA_ferredoxin"/>
    <property type="match status" value="1"/>
</dbReference>
<dbReference type="InterPro" id="IPR056362">
    <property type="entry name" value="AtuA-like_ferredoxin_dom"/>
</dbReference>
<protein>
    <recommendedName>
        <fullName evidence="6">Duf1446 domain-containing protein</fullName>
    </recommendedName>
</protein>
<reference evidence="4 5" key="1">
    <citation type="submission" date="2017-01" db="EMBL/GenBank/DDBJ databases">
        <title>Draft genome sequence of Diplodia seriata F98.1, a fungal species involved in grapevine trunk diseases.</title>
        <authorList>
            <person name="Robert-Siegwald G."/>
            <person name="Vallet J."/>
            <person name="Abou-Mansour E."/>
            <person name="Xu J."/>
            <person name="Rey P."/>
            <person name="Bertsch C."/>
            <person name="Rego C."/>
            <person name="Larignon P."/>
            <person name="Fontaine F."/>
            <person name="Lebrun M.-H."/>
        </authorList>
    </citation>
    <scope>NUCLEOTIDE SEQUENCE [LARGE SCALE GENOMIC DNA]</scope>
    <source>
        <strain evidence="4 5">F98.1</strain>
    </source>
</reference>
<accession>A0A1S8BLW0</accession>
<evidence type="ECO:0000259" key="3">
    <source>
        <dbReference type="Pfam" id="PF23544"/>
    </source>
</evidence>
<dbReference type="EMBL" id="MSZU01000074">
    <property type="protein sequence ID" value="OMP88532.1"/>
    <property type="molecule type" value="Genomic_DNA"/>
</dbReference>
<feature type="domain" description="Acyclic terpene utilisation N-terminal" evidence="2">
    <location>
        <begin position="15"/>
        <end position="479"/>
    </location>
</feature>
<comment type="caution">
    <text evidence="4">The sequence shown here is derived from an EMBL/GenBank/DDBJ whole genome shotgun (WGS) entry which is preliminary data.</text>
</comment>
<evidence type="ECO:0000256" key="1">
    <source>
        <dbReference type="SAM" id="MobiDB-lite"/>
    </source>
</evidence>
<evidence type="ECO:0000313" key="4">
    <source>
        <dbReference type="EMBL" id="OMP88532.1"/>
    </source>
</evidence>
<gene>
    <name evidence="4" type="ORF">BK809_0005251</name>
</gene>
<evidence type="ECO:0000313" key="5">
    <source>
        <dbReference type="Proteomes" id="UP000190776"/>
    </source>
</evidence>
<name>A0A1S8BLW0_9PEZI</name>
<dbReference type="PANTHER" id="PTHR47585">
    <property type="match status" value="1"/>
</dbReference>
<evidence type="ECO:0008006" key="6">
    <source>
        <dbReference type="Google" id="ProtNLM"/>
    </source>
</evidence>
<sequence>MASSWREGEFGKRPVRIANCSGYCGDPAIEMYKQATLGDVDFITGDYLAEVNIAKNATAHAAGQHPGYEPSAWDGLAMSLDVIAAKRIKVALNGGALDPKALAERVAALAREKGLADSLTVAYIVGDDLRDRVCATALPTTEEEELGGRVLPHLDDADQGAFAFVRRRDGETGASDAKKEGNQADAAAPPATIVSANAYLGARGILTAFRHGADIVIAGRVADASPVVAAAWYWWGWSDNNYNALAGALVAGHLIECSAYVTGGNFAGFADRGRYGEDVFVDPGFPIAEVDADGKCVVTKHEGTGGVVDGDTVRSQLLYELQGNVYLHSDVKAVLDAVEVVEVGKDRVRVSEIRGLPPPPTTKLAIFYQGGYECQLLFNAAGYGWREKCELFEKQVRMQMGEQAIQKLDVFEFQRIGVPAENPWDQNSSTMYIRIVGQAKSEAALLEISRAVSNISLRHFHGKKASPDQATSSVVEHHTTTTTTITNHASTGFHNSLDMRTAIPKPYLAFYPAVWPQSALAETAHIISSTTSTGGTVVSHPAGHPPIYEPLGQRESYDAAPSPITASPSEHQQPTRRIRLGDIALARSGDKGANLNVGIYIRSTPSTGTTDTALRQRQWHWLRSFLSRDRMWELLGGDDARREGVYKVERVEFAGIMAVHFVVYGLLGRGVSSATRLDAFGKGFADYLRDKVVEVPVGVLGEAGL</sequence>
<dbReference type="PANTHER" id="PTHR47585:SF1">
    <property type="entry name" value="DUF1446 DOMAIN-CONTAINING PROTEIN"/>
    <property type="match status" value="1"/>
</dbReference>
<dbReference type="AlphaFoldDB" id="A0A1S8BLW0"/>
<organism evidence="4 5">
    <name type="scientific">Diplodia seriata</name>
    <dbReference type="NCBI Taxonomy" id="420778"/>
    <lineage>
        <taxon>Eukaryota</taxon>
        <taxon>Fungi</taxon>
        <taxon>Dikarya</taxon>
        <taxon>Ascomycota</taxon>
        <taxon>Pezizomycotina</taxon>
        <taxon>Dothideomycetes</taxon>
        <taxon>Dothideomycetes incertae sedis</taxon>
        <taxon>Botryosphaeriales</taxon>
        <taxon>Botryosphaeriaceae</taxon>
        <taxon>Diplodia</taxon>
    </lineage>
</organism>